<evidence type="ECO:0000313" key="3">
    <source>
        <dbReference type="Proteomes" id="UP001305702"/>
    </source>
</evidence>
<dbReference type="Gene3D" id="3.90.1200.10">
    <property type="match status" value="1"/>
</dbReference>
<dbReference type="InterPro" id="IPR051678">
    <property type="entry name" value="AGP_Transferase"/>
</dbReference>
<accession>A0AA96LCD9</accession>
<dbReference type="SUPFAM" id="SSF56112">
    <property type="entry name" value="Protein kinase-like (PK-like)"/>
    <property type="match status" value="1"/>
</dbReference>
<dbReference type="GO" id="GO:0016740">
    <property type="term" value="F:transferase activity"/>
    <property type="evidence" value="ECO:0007669"/>
    <property type="project" value="UniProtKB-KW"/>
</dbReference>
<dbReference type="Proteomes" id="UP001305702">
    <property type="component" value="Chromosome"/>
</dbReference>
<dbReference type="AlphaFoldDB" id="A0AA96LCD9"/>
<dbReference type="EMBL" id="CP130318">
    <property type="protein sequence ID" value="WNQ10549.1"/>
    <property type="molecule type" value="Genomic_DNA"/>
</dbReference>
<gene>
    <name evidence="2" type="ORF">MJA45_23485</name>
</gene>
<dbReference type="EC" id="2.7.1.-" evidence="2"/>
<organism evidence="2 3">
    <name type="scientific">Paenibacillus aurantius</name>
    <dbReference type="NCBI Taxonomy" id="2918900"/>
    <lineage>
        <taxon>Bacteria</taxon>
        <taxon>Bacillati</taxon>
        <taxon>Bacillota</taxon>
        <taxon>Bacilli</taxon>
        <taxon>Bacillales</taxon>
        <taxon>Paenibacillaceae</taxon>
        <taxon>Paenibacillus</taxon>
    </lineage>
</organism>
<feature type="domain" description="Aminoglycoside phosphotransferase" evidence="1">
    <location>
        <begin position="44"/>
        <end position="240"/>
    </location>
</feature>
<dbReference type="InterPro" id="IPR002575">
    <property type="entry name" value="Aminoglycoside_PTrfase"/>
</dbReference>
<protein>
    <submittedName>
        <fullName evidence="2">Aminoglycoside phosphotransferase family protein</fullName>
        <ecNumber evidence="2">2.7.1.-</ecNumber>
    </submittedName>
</protein>
<proteinExistence type="predicted"/>
<keyword evidence="3" id="KW-1185">Reference proteome</keyword>
<dbReference type="KEGG" id="paun:MJA45_23485"/>
<dbReference type="InterPro" id="IPR011009">
    <property type="entry name" value="Kinase-like_dom_sf"/>
</dbReference>
<name>A0AA96LCD9_9BACL</name>
<dbReference type="Gene3D" id="3.30.200.20">
    <property type="entry name" value="Phosphorylase Kinase, domain 1"/>
    <property type="match status" value="1"/>
</dbReference>
<sequence length="299" mass="34367">MRSRSILTAIEKFRLNVLSREDVPESFSSEVHKLTLAGGEKVYVKIPYNKDKLFRERQILEALKDILPVPKVLDFWEGDEKMTGALLLSAIPGVPCTEGVTEELSYQMGMYHAMLHEVNPPGYGHYAKDGFKFLDHKDWRLHIKDSFEKWKEDGKTILDPELYERAVLHFDGVFSVLPELDGPCLVHMDFRPGNLLVDGNKVVGLIDFESARGGSTEIDFTKMNRYSWRVNPRTKLAYRKGYESVRLMINLETVLPFYEFYDAFSAVVWCKNRGLEKNLAFLQENISTLRKSVSEPFSG</sequence>
<dbReference type="Pfam" id="PF01636">
    <property type="entry name" value="APH"/>
    <property type="match status" value="1"/>
</dbReference>
<keyword evidence="2" id="KW-0808">Transferase</keyword>
<dbReference type="PANTHER" id="PTHR21310">
    <property type="entry name" value="AMINOGLYCOSIDE PHOSPHOTRANSFERASE-RELATED-RELATED"/>
    <property type="match status" value="1"/>
</dbReference>
<evidence type="ECO:0000259" key="1">
    <source>
        <dbReference type="Pfam" id="PF01636"/>
    </source>
</evidence>
<reference evidence="2 3" key="1">
    <citation type="submission" date="2022-02" db="EMBL/GenBank/DDBJ databases">
        <title>Paenibacillus sp. MBLB1776 Whole Genome Shotgun Sequencing.</title>
        <authorList>
            <person name="Hwang C.Y."/>
            <person name="Cho E.-S."/>
            <person name="Seo M.-J."/>
        </authorList>
    </citation>
    <scope>NUCLEOTIDE SEQUENCE [LARGE SCALE GENOMIC DNA]</scope>
    <source>
        <strain evidence="2 3">MBLB1776</strain>
    </source>
</reference>
<evidence type="ECO:0000313" key="2">
    <source>
        <dbReference type="EMBL" id="WNQ10549.1"/>
    </source>
</evidence>